<dbReference type="EMBL" id="LJZV01000003">
    <property type="protein sequence ID" value="KZD94218.1"/>
    <property type="molecule type" value="Genomic_DNA"/>
</dbReference>
<sequence>MDERKKHTVNLHGTRQKFGVCFSVDGEQNKKMWDYFIIQYWNNSKMK</sequence>
<evidence type="ECO:0000313" key="4">
    <source>
        <dbReference type="Proteomes" id="UP000076442"/>
    </source>
</evidence>
<dbReference type="EMBL" id="JXBC01000004">
    <property type="protein sequence ID" value="KIU10854.1"/>
    <property type="molecule type" value="Genomic_DNA"/>
</dbReference>
<evidence type="ECO:0000313" key="1">
    <source>
        <dbReference type="EMBL" id="KIU10854.1"/>
    </source>
</evidence>
<reference evidence="2 4" key="2">
    <citation type="submission" date="2015-09" db="EMBL/GenBank/DDBJ databases">
        <title>Spore heat resistance.</title>
        <authorList>
            <person name="Boekhorst J."/>
            <person name="Berendsen E.M."/>
            <person name="Wells-Bennik M.H."/>
            <person name="Kuipers O.P."/>
        </authorList>
    </citation>
    <scope>NUCLEOTIDE SEQUENCE [LARGE SCALE GENOMIC DNA]</scope>
    <source>
        <strain evidence="2 4">B4122</strain>
    </source>
</reference>
<evidence type="ECO:0000313" key="3">
    <source>
        <dbReference type="Proteomes" id="UP000032247"/>
    </source>
</evidence>
<name>A0A0C3LZA7_BACIU</name>
<accession>A0A0C3LZA7</accession>
<reference evidence="1 3" key="1">
    <citation type="submission" date="2014-12" db="EMBL/GenBank/DDBJ databases">
        <title>Comparative genome analysis of Bacillus coagulans HM-08, Clostridium butyricum HM-68, Bacillus subtilis HM-66 and Bacillus licheniformis BL-09.</title>
        <authorList>
            <person name="Zhang H."/>
        </authorList>
    </citation>
    <scope>NUCLEOTIDE SEQUENCE [LARGE SCALE GENOMIC DNA]</scope>
    <source>
        <strain evidence="1 3">HM-66</strain>
    </source>
</reference>
<organism evidence="1 3">
    <name type="scientific">Bacillus subtilis</name>
    <dbReference type="NCBI Taxonomy" id="1423"/>
    <lineage>
        <taxon>Bacteria</taxon>
        <taxon>Bacillati</taxon>
        <taxon>Bacillota</taxon>
        <taxon>Bacilli</taxon>
        <taxon>Bacillales</taxon>
        <taxon>Bacillaceae</taxon>
        <taxon>Bacillus</taxon>
    </lineage>
</organism>
<protein>
    <submittedName>
        <fullName evidence="1">Uncharacterized protein</fullName>
    </submittedName>
</protein>
<evidence type="ECO:0000313" key="2">
    <source>
        <dbReference type="EMBL" id="KZD94218.1"/>
    </source>
</evidence>
<dbReference type="AlphaFoldDB" id="A0A0C3LZA7"/>
<gene>
    <name evidence="2" type="ORF">B4122_0914</name>
    <name evidence="1" type="ORF">SC09_Contig25orf00712</name>
</gene>
<dbReference type="Proteomes" id="UP000032247">
    <property type="component" value="Unassembled WGS sequence"/>
</dbReference>
<comment type="caution">
    <text evidence="1">The sequence shown here is derived from an EMBL/GenBank/DDBJ whole genome shotgun (WGS) entry which is preliminary data.</text>
</comment>
<proteinExistence type="predicted"/>
<dbReference type="Proteomes" id="UP000076442">
    <property type="component" value="Unassembled WGS sequence"/>
</dbReference>